<dbReference type="Proteomes" id="UP001500151">
    <property type="component" value="Unassembled WGS sequence"/>
</dbReference>
<evidence type="ECO:0000256" key="1">
    <source>
        <dbReference type="SAM" id="SignalP"/>
    </source>
</evidence>
<sequence length="119" mass="12874">MTAAAAFLFLACTTVPAHADARVTEGKVGLSVKGKGLSVKRAGGWMEGHGTGVRARLYTVYKGQRTDITRWKDATPVTAGMTKFSNVGWNLKGRSFWDGTWLCVQFNKADGAPCAKIHR</sequence>
<keyword evidence="1" id="KW-0732">Signal</keyword>
<accession>A0ABN3RRC2</accession>
<dbReference type="EMBL" id="BAAASJ010000116">
    <property type="protein sequence ID" value="GAA2658771.1"/>
    <property type="molecule type" value="Genomic_DNA"/>
</dbReference>
<evidence type="ECO:0000313" key="3">
    <source>
        <dbReference type="Proteomes" id="UP001500151"/>
    </source>
</evidence>
<proteinExistence type="predicted"/>
<gene>
    <name evidence="2" type="ORF">GCM10010307_74860</name>
</gene>
<comment type="caution">
    <text evidence="2">The sequence shown here is derived from an EMBL/GenBank/DDBJ whole genome shotgun (WGS) entry which is preliminary data.</text>
</comment>
<organism evidence="2 3">
    <name type="scientific">Streptomyces vastus</name>
    <dbReference type="NCBI Taxonomy" id="285451"/>
    <lineage>
        <taxon>Bacteria</taxon>
        <taxon>Bacillati</taxon>
        <taxon>Actinomycetota</taxon>
        <taxon>Actinomycetes</taxon>
        <taxon>Kitasatosporales</taxon>
        <taxon>Streptomycetaceae</taxon>
        <taxon>Streptomyces</taxon>
    </lineage>
</organism>
<reference evidence="2 3" key="1">
    <citation type="journal article" date="2019" name="Int. J. Syst. Evol. Microbiol.">
        <title>The Global Catalogue of Microorganisms (GCM) 10K type strain sequencing project: providing services to taxonomists for standard genome sequencing and annotation.</title>
        <authorList>
            <consortium name="The Broad Institute Genomics Platform"/>
            <consortium name="The Broad Institute Genome Sequencing Center for Infectious Disease"/>
            <person name="Wu L."/>
            <person name="Ma J."/>
        </authorList>
    </citation>
    <scope>NUCLEOTIDE SEQUENCE [LARGE SCALE GENOMIC DNA]</scope>
    <source>
        <strain evidence="2 3">JCM 4524</strain>
    </source>
</reference>
<feature type="signal peptide" evidence="1">
    <location>
        <begin position="1"/>
        <end position="19"/>
    </location>
</feature>
<feature type="chain" id="PRO_5046532631" evidence="1">
    <location>
        <begin position="20"/>
        <end position="119"/>
    </location>
</feature>
<protein>
    <submittedName>
        <fullName evidence="2">Uncharacterized protein</fullName>
    </submittedName>
</protein>
<keyword evidence="3" id="KW-1185">Reference proteome</keyword>
<evidence type="ECO:0000313" key="2">
    <source>
        <dbReference type="EMBL" id="GAA2658771.1"/>
    </source>
</evidence>
<name>A0ABN3RRC2_9ACTN</name>